<gene>
    <name evidence="1" type="ORF">TIFTF001_043305</name>
</gene>
<protein>
    <submittedName>
        <fullName evidence="1">Uncharacterized protein</fullName>
    </submittedName>
</protein>
<reference evidence="1" key="1">
    <citation type="submission" date="2023-07" db="EMBL/GenBank/DDBJ databases">
        <title>draft genome sequence of fig (Ficus carica).</title>
        <authorList>
            <person name="Takahashi T."/>
            <person name="Nishimura K."/>
        </authorList>
    </citation>
    <scope>NUCLEOTIDE SEQUENCE</scope>
</reference>
<keyword evidence="2" id="KW-1185">Reference proteome</keyword>
<comment type="caution">
    <text evidence="1">The sequence shown here is derived from an EMBL/GenBank/DDBJ whole genome shotgun (WGS) entry which is preliminary data.</text>
</comment>
<accession>A0AA87Z8T7</accession>
<dbReference type="Proteomes" id="UP001187192">
    <property type="component" value="Unassembled WGS sequence"/>
</dbReference>
<proteinExistence type="predicted"/>
<dbReference type="AlphaFoldDB" id="A0AA87Z8T7"/>
<organism evidence="1 2">
    <name type="scientific">Ficus carica</name>
    <name type="common">Common fig</name>
    <dbReference type="NCBI Taxonomy" id="3494"/>
    <lineage>
        <taxon>Eukaryota</taxon>
        <taxon>Viridiplantae</taxon>
        <taxon>Streptophyta</taxon>
        <taxon>Embryophyta</taxon>
        <taxon>Tracheophyta</taxon>
        <taxon>Spermatophyta</taxon>
        <taxon>Magnoliopsida</taxon>
        <taxon>eudicotyledons</taxon>
        <taxon>Gunneridae</taxon>
        <taxon>Pentapetalae</taxon>
        <taxon>rosids</taxon>
        <taxon>fabids</taxon>
        <taxon>Rosales</taxon>
        <taxon>Moraceae</taxon>
        <taxon>Ficeae</taxon>
        <taxon>Ficus</taxon>
    </lineage>
</organism>
<evidence type="ECO:0000313" key="2">
    <source>
        <dbReference type="Proteomes" id="UP001187192"/>
    </source>
</evidence>
<sequence length="91" mass="10180">MSSPLLSSLFMSSNRHRASCRPSSFQRWFISSATSLIGPRVAAHDLLSSMGLHADLRPISFRHYTFLSDVMISLVIFVKKKLVIAAHFVDS</sequence>
<name>A0AA87Z8T7_FICCA</name>
<evidence type="ECO:0000313" key="1">
    <source>
        <dbReference type="EMBL" id="GMN21388.1"/>
    </source>
</evidence>
<dbReference type="EMBL" id="BTGU01002736">
    <property type="protein sequence ID" value="GMN21388.1"/>
    <property type="molecule type" value="Genomic_DNA"/>
</dbReference>